<dbReference type="Proteomes" id="UP000091956">
    <property type="component" value="Unassembled WGS sequence"/>
</dbReference>
<dbReference type="SUPFAM" id="SSF57701">
    <property type="entry name" value="Zn2/Cys6 DNA-binding domain"/>
    <property type="match status" value="1"/>
</dbReference>
<dbReference type="InterPro" id="IPR001138">
    <property type="entry name" value="Zn2Cys6_DnaBD"/>
</dbReference>
<dbReference type="InterPro" id="IPR021858">
    <property type="entry name" value="Fun_TF"/>
</dbReference>
<dbReference type="AlphaFoldDB" id="A0A1B8GQA7"/>
<feature type="region of interest" description="Disordered" evidence="3">
    <location>
        <begin position="68"/>
        <end position="124"/>
    </location>
</feature>
<evidence type="ECO:0000256" key="2">
    <source>
        <dbReference type="ARBA" id="ARBA00023242"/>
    </source>
</evidence>
<dbReference type="SMART" id="SM00066">
    <property type="entry name" value="GAL4"/>
    <property type="match status" value="1"/>
</dbReference>
<dbReference type="RefSeq" id="XP_059319813.1">
    <property type="nucleotide sequence ID" value="XM_059463584.1"/>
</dbReference>
<reference evidence="5 6" key="1">
    <citation type="submission" date="2016-03" db="EMBL/GenBank/DDBJ databases">
        <title>Comparative genomics of Pseudogymnoascus destructans, the fungus causing white-nose syndrome of bats.</title>
        <authorList>
            <person name="Palmer J.M."/>
            <person name="Drees K.P."/>
            <person name="Foster J.T."/>
            <person name="Lindner D.L."/>
        </authorList>
    </citation>
    <scope>NUCLEOTIDE SEQUENCE [LARGE SCALE GENOMIC DNA]</scope>
    <source>
        <strain evidence="5 6">UAMH 10579</strain>
    </source>
</reference>
<dbReference type="PANTHER" id="PTHR37534:SF26">
    <property type="entry name" value="TRANSCRIPTION FACTOR, PUTATIVE-RELATED"/>
    <property type="match status" value="1"/>
</dbReference>
<dbReference type="Gene3D" id="4.10.240.10">
    <property type="entry name" value="Zn(2)-C6 fungal-type DNA-binding domain"/>
    <property type="match status" value="1"/>
</dbReference>
<evidence type="ECO:0000256" key="1">
    <source>
        <dbReference type="ARBA" id="ARBA00004123"/>
    </source>
</evidence>
<dbReference type="InterPro" id="IPR036864">
    <property type="entry name" value="Zn2-C6_fun-type_DNA-bd_sf"/>
</dbReference>
<dbReference type="PROSITE" id="PS50048">
    <property type="entry name" value="ZN2_CY6_FUNGAL_2"/>
    <property type="match status" value="1"/>
</dbReference>
<dbReference type="GO" id="GO:0045944">
    <property type="term" value="P:positive regulation of transcription by RNA polymerase II"/>
    <property type="evidence" value="ECO:0007669"/>
    <property type="project" value="TreeGrafter"/>
</dbReference>
<gene>
    <name evidence="5" type="ORF">VE01_04004</name>
</gene>
<accession>A0A1B8GQA7</accession>
<evidence type="ECO:0000313" key="6">
    <source>
        <dbReference type="Proteomes" id="UP000091956"/>
    </source>
</evidence>
<feature type="domain" description="Zn(2)-C6 fungal-type" evidence="4">
    <location>
        <begin position="10"/>
        <end position="38"/>
    </location>
</feature>
<dbReference type="GeneID" id="28837390"/>
<protein>
    <recommendedName>
        <fullName evidence="4">Zn(2)-C6 fungal-type domain-containing protein</fullName>
    </recommendedName>
</protein>
<organism evidence="5 6">
    <name type="scientific">Pseudogymnoascus verrucosus</name>
    <dbReference type="NCBI Taxonomy" id="342668"/>
    <lineage>
        <taxon>Eukaryota</taxon>
        <taxon>Fungi</taxon>
        <taxon>Dikarya</taxon>
        <taxon>Ascomycota</taxon>
        <taxon>Pezizomycotina</taxon>
        <taxon>Leotiomycetes</taxon>
        <taxon>Thelebolales</taxon>
        <taxon>Thelebolaceae</taxon>
        <taxon>Pseudogymnoascus</taxon>
    </lineage>
</organism>
<keyword evidence="6" id="KW-1185">Reference proteome</keyword>
<proteinExistence type="predicted"/>
<dbReference type="EMBL" id="KV460219">
    <property type="protein sequence ID" value="OBT98015.2"/>
    <property type="molecule type" value="Genomic_DNA"/>
</dbReference>
<dbReference type="PROSITE" id="PS00463">
    <property type="entry name" value="ZN2_CY6_FUNGAL_1"/>
    <property type="match status" value="1"/>
</dbReference>
<evidence type="ECO:0000259" key="4">
    <source>
        <dbReference type="PROSITE" id="PS50048"/>
    </source>
</evidence>
<dbReference type="GO" id="GO:0000981">
    <property type="term" value="F:DNA-binding transcription factor activity, RNA polymerase II-specific"/>
    <property type="evidence" value="ECO:0007669"/>
    <property type="project" value="InterPro"/>
</dbReference>
<dbReference type="GO" id="GO:0008270">
    <property type="term" value="F:zinc ion binding"/>
    <property type="evidence" value="ECO:0007669"/>
    <property type="project" value="InterPro"/>
</dbReference>
<dbReference type="CDD" id="cd00067">
    <property type="entry name" value="GAL4"/>
    <property type="match status" value="1"/>
</dbReference>
<reference evidence="6" key="2">
    <citation type="journal article" date="2018" name="Nat. Commun.">
        <title>Extreme sensitivity to ultraviolet light in the fungal pathogen causing white-nose syndrome of bats.</title>
        <authorList>
            <person name="Palmer J.M."/>
            <person name="Drees K.P."/>
            <person name="Foster J.T."/>
            <person name="Lindner D.L."/>
        </authorList>
    </citation>
    <scope>NUCLEOTIDE SEQUENCE [LARGE SCALE GENOMIC DNA]</scope>
    <source>
        <strain evidence="6">UAMH 10579</strain>
    </source>
</reference>
<dbReference type="Pfam" id="PF11951">
    <property type="entry name" value="Fungal_trans_2"/>
    <property type="match status" value="1"/>
</dbReference>
<dbReference type="GO" id="GO:0000976">
    <property type="term" value="F:transcription cis-regulatory region binding"/>
    <property type="evidence" value="ECO:0007669"/>
    <property type="project" value="TreeGrafter"/>
</dbReference>
<name>A0A1B8GQA7_9PEZI</name>
<dbReference type="GO" id="GO:0005634">
    <property type="term" value="C:nucleus"/>
    <property type="evidence" value="ECO:0007669"/>
    <property type="project" value="UniProtKB-SubCell"/>
</dbReference>
<dbReference type="PANTHER" id="PTHR37534">
    <property type="entry name" value="TRANSCRIPTIONAL ACTIVATOR PROTEIN UGA3"/>
    <property type="match status" value="1"/>
</dbReference>
<sequence>MSGSARSTKGCWTCRLRKKKCDEGKPVCLTCNNLAVTCHRYGPKPEWMDGKGREKDMAETIRRVVKETTAERKRIAMKRRPQQQQQSNGSTNNAAAKEPTHPAPPATTLPSPTRTDSSDDWGGRVMNRVSPLVATDPPLSDFSVVPEEVDTELLMHYLDHVFPLQFPFYKPSVVSGGRGWLLSILTTTKPLYYAAISLAAYHRQSMLCRDSASKHHGLDLESLERQYARALSELRQYLAKIGDKKEARTQVENVDVLSCLVMLISLEMFKGDARNWRMHLSAAAVLVPDIKREERVAEFASLSPGYQSALFFFAGVVGWYDILSCSTTGEPPFSKCECIGTALGYIFLDKIMGCENWAMLLIMDIAFLNDWKQNLQISAQLSMRELVTRATHIERGLEDGLRDTSSRLSQLTNHSTPSILSTGIQESPHLTLLITRIFACSALVYLDVVVSGAYPKMPEIRKNVSRTIDALRALPDIAMINSLTWAYCITGCMAIEEEQMFFRGLAVSSNGDTPTFGNFSKALSIVEECWRLRGEEKRQQPVDWRTAMNSLGMSVLFV</sequence>
<keyword evidence="2" id="KW-0539">Nucleus</keyword>
<dbReference type="Pfam" id="PF00172">
    <property type="entry name" value="Zn_clus"/>
    <property type="match status" value="1"/>
</dbReference>
<comment type="subcellular location">
    <subcellularLocation>
        <location evidence="1">Nucleus</location>
    </subcellularLocation>
</comment>
<evidence type="ECO:0000313" key="5">
    <source>
        <dbReference type="EMBL" id="OBT98015.2"/>
    </source>
</evidence>
<evidence type="ECO:0000256" key="3">
    <source>
        <dbReference type="SAM" id="MobiDB-lite"/>
    </source>
</evidence>
<dbReference type="STRING" id="342668.A0A1B8GQA7"/>